<dbReference type="AlphaFoldDB" id="A0A377PVM9"/>
<sequence length="31" mass="3519">MNNIRCLTSKFLCLSIFTLLAIYGDETSSTY</sequence>
<accession>A0A377PVM9</accession>
<dbReference type="Proteomes" id="UP000255139">
    <property type="component" value="Unassembled WGS sequence"/>
</dbReference>
<evidence type="ECO:0000313" key="2">
    <source>
        <dbReference type="Proteomes" id="UP000255139"/>
    </source>
</evidence>
<organism evidence="1 2">
    <name type="scientific">Helicobacter muridarum</name>
    <dbReference type="NCBI Taxonomy" id="216"/>
    <lineage>
        <taxon>Bacteria</taxon>
        <taxon>Pseudomonadati</taxon>
        <taxon>Campylobacterota</taxon>
        <taxon>Epsilonproteobacteria</taxon>
        <taxon>Campylobacterales</taxon>
        <taxon>Helicobacteraceae</taxon>
        <taxon>Helicobacter</taxon>
    </lineage>
</organism>
<proteinExistence type="predicted"/>
<name>A0A377PVM9_9HELI</name>
<dbReference type="EMBL" id="UGJE01000002">
    <property type="protein sequence ID" value="STQ85683.1"/>
    <property type="molecule type" value="Genomic_DNA"/>
</dbReference>
<protein>
    <submittedName>
        <fullName evidence="1">Uncharacterized protein</fullName>
    </submittedName>
</protein>
<evidence type="ECO:0000313" key="1">
    <source>
        <dbReference type="EMBL" id="STQ85683.1"/>
    </source>
</evidence>
<gene>
    <name evidence="1" type="ORF">NCTC12714_00469</name>
</gene>
<keyword evidence="2" id="KW-1185">Reference proteome</keyword>
<reference evidence="1 2" key="1">
    <citation type="submission" date="2018-06" db="EMBL/GenBank/DDBJ databases">
        <authorList>
            <consortium name="Pathogen Informatics"/>
            <person name="Doyle S."/>
        </authorList>
    </citation>
    <scope>NUCLEOTIDE SEQUENCE [LARGE SCALE GENOMIC DNA]</scope>
    <source>
        <strain evidence="1 2">NCTC12714</strain>
    </source>
</reference>